<evidence type="ECO:0000313" key="1">
    <source>
        <dbReference type="EMBL" id="MBH9576430.1"/>
    </source>
</evidence>
<comment type="caution">
    <text evidence="1">The sequence shown here is derived from an EMBL/GenBank/DDBJ whole genome shotgun (WGS) entry which is preliminary data.</text>
</comment>
<evidence type="ECO:0000313" key="2">
    <source>
        <dbReference type="Proteomes" id="UP000613266"/>
    </source>
</evidence>
<name>A0A931J1I6_9BURK</name>
<accession>A0A931J1I6</accession>
<keyword evidence="1" id="KW-0808">Transferase</keyword>
<keyword evidence="1" id="KW-0489">Methyltransferase</keyword>
<dbReference type="Proteomes" id="UP000613266">
    <property type="component" value="Unassembled WGS sequence"/>
</dbReference>
<gene>
    <name evidence="1" type="ORF">I7X39_05870</name>
</gene>
<reference evidence="1" key="1">
    <citation type="submission" date="2020-12" db="EMBL/GenBank/DDBJ databases">
        <title>The genome sequence of Inhella sp. 1Y17.</title>
        <authorList>
            <person name="Liu Y."/>
        </authorList>
    </citation>
    <scope>NUCLEOTIDE SEQUENCE</scope>
    <source>
        <strain evidence="1">1Y17</strain>
    </source>
</reference>
<dbReference type="Gene3D" id="3.40.50.150">
    <property type="entry name" value="Vaccinia Virus protein VP39"/>
    <property type="match status" value="1"/>
</dbReference>
<dbReference type="GO" id="GO:0008168">
    <property type="term" value="F:methyltransferase activity"/>
    <property type="evidence" value="ECO:0007669"/>
    <property type="project" value="UniProtKB-KW"/>
</dbReference>
<dbReference type="InterPro" id="IPR029063">
    <property type="entry name" value="SAM-dependent_MTases_sf"/>
</dbReference>
<dbReference type="AlphaFoldDB" id="A0A931J1I6"/>
<dbReference type="GO" id="GO:0032259">
    <property type="term" value="P:methylation"/>
    <property type="evidence" value="ECO:0007669"/>
    <property type="project" value="UniProtKB-KW"/>
</dbReference>
<organism evidence="1 2">
    <name type="scientific">Inhella proteolytica</name>
    <dbReference type="NCBI Taxonomy" id="2795029"/>
    <lineage>
        <taxon>Bacteria</taxon>
        <taxon>Pseudomonadati</taxon>
        <taxon>Pseudomonadota</taxon>
        <taxon>Betaproteobacteria</taxon>
        <taxon>Burkholderiales</taxon>
        <taxon>Sphaerotilaceae</taxon>
        <taxon>Inhella</taxon>
    </lineage>
</organism>
<proteinExistence type="predicted"/>
<sequence length="356" mass="39061">MPMHPALQSQPLAPVLDLLFAPDPEPALQALVSAGLLQPEQLPAWRTARRPVGRAADNGDLATQAKLLVDAQAGQRGKLAPSEPLAVLGQLLPLLQAAHSQGLALDAAARAQQRVLDLGAGLFYPLSTAALLHANGVGEAWAYEPFAVQPEFAEAALLELQRAVAREPERFRCFPDSPPAPELKARLARLDLHRLAERIEELNQGRSERVDLGGVSLFQRPAALPEQQLDWVFSNSVLEHIDDLAGALAWQRRLLKPGGWAFHTVDFVDHRHYFDRSLHPLQCLFDGVLDAINGLRPSQMEALFMGAGFACYKRQKLQLPAGLLDAAPPFAPRFEALRGRPELYEWVNGYLLRSPG</sequence>
<keyword evidence="2" id="KW-1185">Reference proteome</keyword>
<dbReference type="Pfam" id="PF13489">
    <property type="entry name" value="Methyltransf_23"/>
    <property type="match status" value="1"/>
</dbReference>
<dbReference type="EMBL" id="JAEDAK010000003">
    <property type="protein sequence ID" value="MBH9576430.1"/>
    <property type="molecule type" value="Genomic_DNA"/>
</dbReference>
<dbReference type="RefSeq" id="WP_198110050.1">
    <property type="nucleotide sequence ID" value="NZ_JAEDAK010000003.1"/>
</dbReference>
<dbReference type="SUPFAM" id="SSF53335">
    <property type="entry name" value="S-adenosyl-L-methionine-dependent methyltransferases"/>
    <property type="match status" value="1"/>
</dbReference>
<protein>
    <submittedName>
        <fullName evidence="1">Class I SAM-dependent methyltransferase</fullName>
    </submittedName>
</protein>